<dbReference type="AlphaFoldDB" id="A0A1T5A3C2"/>
<dbReference type="RefSeq" id="WP_079715231.1">
    <property type="nucleotide sequence ID" value="NZ_FUYS01000001.1"/>
</dbReference>
<feature type="domain" description="RagB/SusD" evidence="6">
    <location>
        <begin position="344"/>
        <end position="496"/>
    </location>
</feature>
<keyword evidence="3" id="KW-0732">Signal</keyword>
<evidence type="ECO:0000259" key="6">
    <source>
        <dbReference type="Pfam" id="PF07980"/>
    </source>
</evidence>
<keyword evidence="4" id="KW-0472">Membrane</keyword>
<keyword evidence="5" id="KW-0998">Cell outer membrane</keyword>
<dbReference type="STRING" id="623280.SAMN05660226_00507"/>
<dbReference type="EMBL" id="FUYS01000001">
    <property type="protein sequence ID" value="SKB29279.1"/>
    <property type="molecule type" value="Genomic_DNA"/>
</dbReference>
<sequence>MKSLNKLYKTMLFLAIGSGMSACKLDETIYSSIFTESYYQTASDAEKALVAAYGALGGLYGGPAALLVPDFSDDQTYPRAVVGRNTLTLFTVEPTYTTQRSQGRLNESPQQIWTSCYQGIERANWIIAKVPGTQMNETRKQEIIGEAHFLRAFYHWMLAKNFGEIPVKIVPSTTEAEAYTPKSPLNEVYAQIYADLDMAYNAGLPSFPAVEPGRPSREAVQALHAKAALYNEDWEIALQKAEAILGTQTYSLIDDVVQLFHHANEEEARREMIWAFEVDAISPGNGHQMVGLTGPSGSGGVEYARTSYGSMFAYMDFFNSFDPADERRLLLDTTYLDRSGRWVPQREITPITPEGVLIKKYQDPVSTTSSTRNLPIFRLADIYLIAAEAEARLHGPTAKAYDYVNAIRTRAGLGELPAGLSQGDFIDAVIQERAWEFFAEGDRWYDLTRTGKFLEVIPNAVNDVYPVRNVQPRNRYFPIPQDEINANPELTQNPDWN</sequence>
<dbReference type="SUPFAM" id="SSF48452">
    <property type="entry name" value="TPR-like"/>
    <property type="match status" value="1"/>
</dbReference>
<organism evidence="8 9">
    <name type="scientific">Parapedobacter luteus</name>
    <dbReference type="NCBI Taxonomy" id="623280"/>
    <lineage>
        <taxon>Bacteria</taxon>
        <taxon>Pseudomonadati</taxon>
        <taxon>Bacteroidota</taxon>
        <taxon>Sphingobacteriia</taxon>
        <taxon>Sphingobacteriales</taxon>
        <taxon>Sphingobacteriaceae</taxon>
        <taxon>Parapedobacter</taxon>
    </lineage>
</organism>
<dbReference type="Pfam" id="PF07980">
    <property type="entry name" value="SusD_RagB"/>
    <property type="match status" value="1"/>
</dbReference>
<evidence type="ECO:0000256" key="1">
    <source>
        <dbReference type="ARBA" id="ARBA00004442"/>
    </source>
</evidence>
<dbReference type="InterPro" id="IPR033985">
    <property type="entry name" value="SusD-like_N"/>
</dbReference>
<evidence type="ECO:0000313" key="8">
    <source>
        <dbReference type="EMBL" id="SKB29279.1"/>
    </source>
</evidence>
<dbReference type="InterPro" id="IPR012944">
    <property type="entry name" value="SusD_RagB_dom"/>
</dbReference>
<dbReference type="GO" id="GO:0009279">
    <property type="term" value="C:cell outer membrane"/>
    <property type="evidence" value="ECO:0007669"/>
    <property type="project" value="UniProtKB-SubCell"/>
</dbReference>
<keyword evidence="9" id="KW-1185">Reference proteome</keyword>
<evidence type="ECO:0000256" key="3">
    <source>
        <dbReference type="ARBA" id="ARBA00022729"/>
    </source>
</evidence>
<dbReference type="Pfam" id="PF14322">
    <property type="entry name" value="SusD-like_3"/>
    <property type="match status" value="1"/>
</dbReference>
<dbReference type="InterPro" id="IPR011990">
    <property type="entry name" value="TPR-like_helical_dom_sf"/>
</dbReference>
<comment type="subcellular location">
    <subcellularLocation>
        <location evidence="1">Cell outer membrane</location>
    </subcellularLocation>
</comment>
<evidence type="ECO:0000256" key="4">
    <source>
        <dbReference type="ARBA" id="ARBA00023136"/>
    </source>
</evidence>
<evidence type="ECO:0000313" key="9">
    <source>
        <dbReference type="Proteomes" id="UP000190541"/>
    </source>
</evidence>
<accession>A0A1T5A3C2</accession>
<evidence type="ECO:0000259" key="7">
    <source>
        <dbReference type="Pfam" id="PF14322"/>
    </source>
</evidence>
<comment type="similarity">
    <text evidence="2">Belongs to the SusD family.</text>
</comment>
<dbReference type="PROSITE" id="PS51257">
    <property type="entry name" value="PROKAR_LIPOPROTEIN"/>
    <property type="match status" value="1"/>
</dbReference>
<gene>
    <name evidence="8" type="ORF">SAMN05660226_00507</name>
</gene>
<evidence type="ECO:0000256" key="2">
    <source>
        <dbReference type="ARBA" id="ARBA00006275"/>
    </source>
</evidence>
<feature type="domain" description="SusD-like N-terminal" evidence="7">
    <location>
        <begin position="106"/>
        <end position="227"/>
    </location>
</feature>
<dbReference type="CDD" id="cd08977">
    <property type="entry name" value="SusD"/>
    <property type="match status" value="1"/>
</dbReference>
<dbReference type="Gene3D" id="1.25.40.390">
    <property type="match status" value="1"/>
</dbReference>
<dbReference type="Proteomes" id="UP000190541">
    <property type="component" value="Unassembled WGS sequence"/>
</dbReference>
<protein>
    <submittedName>
        <fullName evidence="8">Starch-binding associating with outer membrane</fullName>
    </submittedName>
</protein>
<reference evidence="8 9" key="1">
    <citation type="submission" date="2017-02" db="EMBL/GenBank/DDBJ databases">
        <authorList>
            <person name="Peterson S.W."/>
        </authorList>
    </citation>
    <scope>NUCLEOTIDE SEQUENCE [LARGE SCALE GENOMIC DNA]</scope>
    <source>
        <strain evidence="8 9">DSM 22899</strain>
    </source>
</reference>
<name>A0A1T5A3C2_9SPHI</name>
<proteinExistence type="inferred from homology"/>
<evidence type="ECO:0000256" key="5">
    <source>
        <dbReference type="ARBA" id="ARBA00023237"/>
    </source>
</evidence>